<dbReference type="EMBL" id="RRYP01008679">
    <property type="protein sequence ID" value="TNV79612.1"/>
    <property type="molecule type" value="Genomic_DNA"/>
</dbReference>
<keyword evidence="2" id="KW-0378">Hydrolase</keyword>
<dbReference type="AlphaFoldDB" id="A0A8J8NPP4"/>
<dbReference type="InterPro" id="IPR033124">
    <property type="entry name" value="Ser_caboxypep_his_AS"/>
</dbReference>
<keyword evidence="4" id="KW-1185">Reference proteome</keyword>
<keyword evidence="2" id="KW-0121">Carboxypeptidase</keyword>
<dbReference type="OrthoDB" id="287652at2759"/>
<gene>
    <name evidence="3" type="ORF">FGO68_gene8756</name>
</gene>
<dbReference type="PRINTS" id="PR00724">
    <property type="entry name" value="CRBOXYPTASEC"/>
</dbReference>
<dbReference type="InterPro" id="IPR001563">
    <property type="entry name" value="Peptidase_S10"/>
</dbReference>
<dbReference type="PROSITE" id="PS00560">
    <property type="entry name" value="CARBOXYPEPT_SER_HIS"/>
    <property type="match status" value="1"/>
</dbReference>
<evidence type="ECO:0000256" key="1">
    <source>
        <dbReference type="ARBA" id="ARBA00009431"/>
    </source>
</evidence>
<dbReference type="Proteomes" id="UP000785679">
    <property type="component" value="Unassembled WGS sequence"/>
</dbReference>
<dbReference type="InterPro" id="IPR029058">
    <property type="entry name" value="AB_hydrolase_fold"/>
</dbReference>
<dbReference type="Gene3D" id="3.40.50.1820">
    <property type="entry name" value="alpha/beta hydrolase"/>
    <property type="match status" value="1"/>
</dbReference>
<dbReference type="SUPFAM" id="SSF53474">
    <property type="entry name" value="alpha/beta-Hydrolases"/>
    <property type="match status" value="1"/>
</dbReference>
<dbReference type="InterPro" id="IPR018202">
    <property type="entry name" value="Ser_caboxypep_ser_AS"/>
</dbReference>
<comment type="caution">
    <text evidence="3">The sequence shown here is derived from an EMBL/GenBank/DDBJ whole genome shotgun (WGS) entry which is preliminary data.</text>
</comment>
<evidence type="ECO:0000313" key="3">
    <source>
        <dbReference type="EMBL" id="TNV79612.1"/>
    </source>
</evidence>
<dbReference type="Pfam" id="PF00450">
    <property type="entry name" value="Peptidase_S10"/>
    <property type="match status" value="1"/>
</dbReference>
<dbReference type="GO" id="GO:0004185">
    <property type="term" value="F:serine-type carboxypeptidase activity"/>
    <property type="evidence" value="ECO:0007669"/>
    <property type="project" value="UniProtKB-UniRule"/>
</dbReference>
<sequence length="458" mass="51624">MPDLSFGLYSGYLPVAGSSKQLHYVAALSQNNWKTDPVIIWFNGGPGCSSMLGWLQEHGPYSLADGTTTFAKNQYSWNKEATVVYIESPAGVGYSICTDAKEDCTHYNDFNTADDAMQAFEQLMTDKFPELQPNDLYISGESYAGIYVPRLVERIDWYIGNCTANKSCPFIPNLKGFMVGNGVTDYRYDNQKAFIDMAFWYGMIATELWDDLTANQCWLDTPPAQCNDWLDWLEGNVTNINVYDVFGKCWPSQAPAAGSSEPEMYKGFAKFLQTPSDNQKKSFKNFFTANEYTSFINRRKSQEEEGKVGLVPPCTYSAPLIEYMNNASVRTALHIPASAPVWELCNGPINGNYTKYANGSIEVYVALRGKYKMLKYSGDTDMAVPTYGTKGWIDNLNWPITKEWKQFFVDGQVGGYSEYHDDGKFIFTTIHGAGHMAPQWRPAPTYYAVFNFIKNKPI</sequence>
<evidence type="ECO:0000256" key="2">
    <source>
        <dbReference type="RuleBase" id="RU361156"/>
    </source>
</evidence>
<evidence type="ECO:0000313" key="4">
    <source>
        <dbReference type="Proteomes" id="UP000785679"/>
    </source>
</evidence>
<dbReference type="EC" id="3.4.16.-" evidence="2"/>
<keyword evidence="2" id="KW-0645">Protease</keyword>
<comment type="similarity">
    <text evidence="1 2">Belongs to the peptidase S10 family.</text>
</comment>
<dbReference type="PANTHER" id="PTHR11802">
    <property type="entry name" value="SERINE PROTEASE FAMILY S10 SERINE CARBOXYPEPTIDASE"/>
    <property type="match status" value="1"/>
</dbReference>
<dbReference type="GO" id="GO:0006508">
    <property type="term" value="P:proteolysis"/>
    <property type="evidence" value="ECO:0007669"/>
    <property type="project" value="UniProtKB-KW"/>
</dbReference>
<dbReference type="Gene3D" id="3.40.50.12670">
    <property type="match status" value="1"/>
</dbReference>
<accession>A0A8J8NPP4</accession>
<dbReference type="FunFam" id="3.40.50.12670:FF:000002">
    <property type="entry name" value="Carboxypeptidase"/>
    <property type="match status" value="1"/>
</dbReference>
<name>A0A8J8NPP4_HALGN</name>
<organism evidence="3 4">
    <name type="scientific">Halteria grandinella</name>
    <dbReference type="NCBI Taxonomy" id="5974"/>
    <lineage>
        <taxon>Eukaryota</taxon>
        <taxon>Sar</taxon>
        <taxon>Alveolata</taxon>
        <taxon>Ciliophora</taxon>
        <taxon>Intramacronucleata</taxon>
        <taxon>Spirotrichea</taxon>
        <taxon>Stichotrichia</taxon>
        <taxon>Sporadotrichida</taxon>
        <taxon>Halteriidae</taxon>
        <taxon>Halteria</taxon>
    </lineage>
</organism>
<dbReference type="PANTHER" id="PTHR11802:SF201">
    <property type="entry name" value="CARBOXYPEPTIDASE"/>
    <property type="match status" value="1"/>
</dbReference>
<reference evidence="3" key="1">
    <citation type="submission" date="2019-06" db="EMBL/GenBank/DDBJ databases">
        <authorList>
            <person name="Zheng W."/>
        </authorList>
    </citation>
    <scope>NUCLEOTIDE SEQUENCE</scope>
    <source>
        <strain evidence="3">QDHG01</strain>
    </source>
</reference>
<protein>
    <recommendedName>
        <fullName evidence="2">Carboxypeptidase</fullName>
        <ecNumber evidence="2">3.4.16.-</ecNumber>
    </recommendedName>
</protein>
<proteinExistence type="inferred from homology"/>
<dbReference type="PROSITE" id="PS00131">
    <property type="entry name" value="CARBOXYPEPT_SER_SER"/>
    <property type="match status" value="1"/>
</dbReference>